<dbReference type="Ensembl" id="ENSLLET00000034211.1">
    <property type="protein sequence ID" value="ENSLLEP00000032948.1"/>
    <property type="gene ID" value="ENSLLEG00000020877.1"/>
</dbReference>
<evidence type="ECO:0000256" key="5">
    <source>
        <dbReference type="ARBA" id="ARBA00037780"/>
    </source>
</evidence>
<dbReference type="SMART" id="SM00698">
    <property type="entry name" value="MORN"/>
    <property type="match status" value="4"/>
</dbReference>
<dbReference type="GO" id="GO:0032433">
    <property type="term" value="C:filopodium tip"/>
    <property type="evidence" value="ECO:0007669"/>
    <property type="project" value="UniProtKB-SubCell"/>
</dbReference>
<name>A0A8C5Q6H1_9ANUR</name>
<dbReference type="OrthoDB" id="406044at2759"/>
<reference evidence="8" key="2">
    <citation type="submission" date="2025-09" db="UniProtKB">
        <authorList>
            <consortium name="Ensembl"/>
        </authorList>
    </citation>
    <scope>IDENTIFICATION</scope>
</reference>
<dbReference type="InterPro" id="IPR003409">
    <property type="entry name" value="MORN"/>
</dbReference>
<dbReference type="Gene3D" id="2.20.110.10">
    <property type="entry name" value="Histone H3 K4-specific methyltransferase SET7/9 N-terminal domain"/>
    <property type="match status" value="2"/>
</dbReference>
<accession>A0A8C5Q6H1</accession>
<proteinExistence type="predicted"/>
<sequence length="157" mass="17114">MTLIKGSFTYSSGEEYHGEWKEGRRHGMGQLLFSDGSIYLGQFENGLFSGYGVLTFPDGSRKLKSNNPLYEGEFVQGKFQGAGVFTRYDSMKFEGEFKGGRVDGLGLLTFSDGSHGVLRNEGLFESNKLVKQEKCQGAIQRALSASKAACCLAGNPV</sequence>
<dbReference type="GO" id="GO:0048678">
    <property type="term" value="P:response to axon injury"/>
    <property type="evidence" value="ECO:0007669"/>
    <property type="project" value="TreeGrafter"/>
</dbReference>
<evidence type="ECO:0000256" key="6">
    <source>
        <dbReference type="ARBA" id="ARBA00038723"/>
    </source>
</evidence>
<protein>
    <recommendedName>
        <fullName evidence="7">MORN repeat-containing protein 4</fullName>
    </recommendedName>
</protein>
<dbReference type="PANTHER" id="PTHR46614">
    <property type="entry name" value="MORN REPEAT-CONTAINING PROTEIN 4"/>
    <property type="match status" value="1"/>
</dbReference>
<evidence type="ECO:0000256" key="4">
    <source>
        <dbReference type="ARBA" id="ARBA00023273"/>
    </source>
</evidence>
<comment type="subunit">
    <text evidence="6">Interacts with MYO3A.</text>
</comment>
<dbReference type="GO" id="GO:0032420">
    <property type="term" value="C:stereocilium"/>
    <property type="evidence" value="ECO:0007669"/>
    <property type="project" value="UniProtKB-SubCell"/>
</dbReference>
<keyword evidence="3" id="KW-0677">Repeat</keyword>
<dbReference type="Proteomes" id="UP000694569">
    <property type="component" value="Unplaced"/>
</dbReference>
<evidence type="ECO:0000256" key="2">
    <source>
        <dbReference type="ARBA" id="ARBA00004645"/>
    </source>
</evidence>
<comment type="subcellular location">
    <subcellularLocation>
        <location evidence="1">Cell projection</location>
        <location evidence="1">Filopodium tip</location>
    </subcellularLocation>
    <subcellularLocation>
        <location evidence="2">Cell projection</location>
        <location evidence="2">Stereocilium</location>
    </subcellularLocation>
</comment>
<evidence type="ECO:0000313" key="8">
    <source>
        <dbReference type="Ensembl" id="ENSLLEP00000032948.1"/>
    </source>
</evidence>
<comment type="function">
    <text evidence="5">Plays a role in promoting axonal degeneration following neuronal injury by toxic insult or trauma.</text>
</comment>
<organism evidence="8 9">
    <name type="scientific">Leptobrachium leishanense</name>
    <name type="common">Leishan spiny toad</name>
    <dbReference type="NCBI Taxonomy" id="445787"/>
    <lineage>
        <taxon>Eukaryota</taxon>
        <taxon>Metazoa</taxon>
        <taxon>Chordata</taxon>
        <taxon>Craniata</taxon>
        <taxon>Vertebrata</taxon>
        <taxon>Euteleostomi</taxon>
        <taxon>Amphibia</taxon>
        <taxon>Batrachia</taxon>
        <taxon>Anura</taxon>
        <taxon>Pelobatoidea</taxon>
        <taxon>Megophryidae</taxon>
        <taxon>Leptobrachium</taxon>
    </lineage>
</organism>
<keyword evidence="9" id="KW-1185">Reference proteome</keyword>
<dbReference type="AlphaFoldDB" id="A0A8C5Q6H1"/>
<reference evidence="8" key="1">
    <citation type="submission" date="2025-08" db="UniProtKB">
        <authorList>
            <consortium name="Ensembl"/>
        </authorList>
    </citation>
    <scope>IDENTIFICATION</scope>
</reference>
<evidence type="ECO:0000256" key="3">
    <source>
        <dbReference type="ARBA" id="ARBA00022737"/>
    </source>
</evidence>
<dbReference type="SUPFAM" id="SSF82185">
    <property type="entry name" value="Histone H3 K4-specific methyltransferase SET7/9 N-terminal domain"/>
    <property type="match status" value="1"/>
</dbReference>
<dbReference type="InterPro" id="IPR052315">
    <property type="entry name" value="MORN4"/>
</dbReference>
<evidence type="ECO:0000256" key="7">
    <source>
        <dbReference type="ARBA" id="ARBA00039855"/>
    </source>
</evidence>
<keyword evidence="4" id="KW-0966">Cell projection</keyword>
<evidence type="ECO:0000256" key="1">
    <source>
        <dbReference type="ARBA" id="ARBA00004495"/>
    </source>
</evidence>
<dbReference type="PANTHER" id="PTHR46614:SF1">
    <property type="entry name" value="MORN REPEAT-CONTAINING PROTEIN 4"/>
    <property type="match status" value="1"/>
</dbReference>
<evidence type="ECO:0000313" key="9">
    <source>
        <dbReference type="Proteomes" id="UP000694569"/>
    </source>
</evidence>
<dbReference type="GeneTree" id="ENSGT00730000111173"/>
<dbReference type="Pfam" id="PF02493">
    <property type="entry name" value="MORN"/>
    <property type="match status" value="4"/>
</dbReference>
<gene>
    <name evidence="8" type="primary">MORN4</name>
</gene>